<dbReference type="OrthoDB" id="976214at2"/>
<dbReference type="PANTHER" id="PTHR20883">
    <property type="entry name" value="PHYTANOYL-COA DIOXYGENASE DOMAIN CONTAINING 1"/>
    <property type="match status" value="1"/>
</dbReference>
<dbReference type="RefSeq" id="WP_112746094.1">
    <property type="nucleotide sequence ID" value="NZ_QMFY01000002.1"/>
</dbReference>
<dbReference type="InterPro" id="IPR008775">
    <property type="entry name" value="Phytyl_CoA_dOase-like"/>
</dbReference>
<dbReference type="Proteomes" id="UP000251889">
    <property type="component" value="Unassembled WGS sequence"/>
</dbReference>
<keyword evidence="3" id="KW-1185">Reference proteome</keyword>
<evidence type="ECO:0000256" key="1">
    <source>
        <dbReference type="ARBA" id="ARBA00001954"/>
    </source>
</evidence>
<accession>A0A364Y7N3</accession>
<proteinExistence type="predicted"/>
<dbReference type="Pfam" id="PF05721">
    <property type="entry name" value="PhyH"/>
    <property type="match status" value="1"/>
</dbReference>
<keyword evidence="2" id="KW-0560">Oxidoreductase</keyword>
<dbReference type="GO" id="GO:0016706">
    <property type="term" value="F:2-oxoglutarate-dependent dioxygenase activity"/>
    <property type="evidence" value="ECO:0007669"/>
    <property type="project" value="UniProtKB-ARBA"/>
</dbReference>
<dbReference type="GO" id="GO:0005506">
    <property type="term" value="F:iron ion binding"/>
    <property type="evidence" value="ECO:0007669"/>
    <property type="project" value="UniProtKB-ARBA"/>
</dbReference>
<dbReference type="PANTHER" id="PTHR20883:SF48">
    <property type="entry name" value="ECTOINE DIOXYGENASE"/>
    <property type="match status" value="1"/>
</dbReference>
<organism evidence="2 3">
    <name type="scientific">Pseudochryseolinea flava</name>
    <dbReference type="NCBI Taxonomy" id="2059302"/>
    <lineage>
        <taxon>Bacteria</taxon>
        <taxon>Pseudomonadati</taxon>
        <taxon>Bacteroidota</taxon>
        <taxon>Cytophagia</taxon>
        <taxon>Cytophagales</taxon>
        <taxon>Fulvivirgaceae</taxon>
        <taxon>Pseudochryseolinea</taxon>
    </lineage>
</organism>
<comment type="cofactor">
    <cofactor evidence="1">
        <name>Fe(2+)</name>
        <dbReference type="ChEBI" id="CHEBI:29033"/>
    </cofactor>
</comment>
<dbReference type="SUPFAM" id="SSF51197">
    <property type="entry name" value="Clavaminate synthase-like"/>
    <property type="match status" value="1"/>
</dbReference>
<dbReference type="AlphaFoldDB" id="A0A364Y7N3"/>
<dbReference type="Gene3D" id="2.60.120.620">
    <property type="entry name" value="q2cbj1_9rhob like domain"/>
    <property type="match status" value="1"/>
</dbReference>
<comment type="caution">
    <text evidence="2">The sequence shown here is derived from an EMBL/GenBank/DDBJ whole genome shotgun (WGS) entry which is preliminary data.</text>
</comment>
<protein>
    <submittedName>
        <fullName evidence="2">Phytanoyl-CoA dioxygenase</fullName>
    </submittedName>
</protein>
<gene>
    <name evidence="2" type="ORF">DQQ10_06955</name>
</gene>
<name>A0A364Y7N3_9BACT</name>
<keyword evidence="2" id="KW-0223">Dioxygenase</keyword>
<reference evidence="2 3" key="1">
    <citation type="submission" date="2018-06" db="EMBL/GenBank/DDBJ databases">
        <title>Chryseolinea flavus sp. nov., a member of the phylum Bacteroidetes isolated from soil.</title>
        <authorList>
            <person name="Li Y."/>
            <person name="Wang J."/>
        </authorList>
    </citation>
    <scope>NUCLEOTIDE SEQUENCE [LARGE SCALE GENOMIC DNA]</scope>
    <source>
        <strain evidence="2 3">SDU1-6</strain>
    </source>
</reference>
<evidence type="ECO:0000313" key="3">
    <source>
        <dbReference type="Proteomes" id="UP000251889"/>
    </source>
</evidence>
<dbReference type="EMBL" id="QMFY01000002">
    <property type="protein sequence ID" value="RAW02271.1"/>
    <property type="molecule type" value="Genomic_DNA"/>
</dbReference>
<sequence length="283" mass="32057">MSTYKKFTFTGSLDETQIAFFQENGFIHFEGFVNRDTVDNIIRSTETVQRQWIQNGVDKINGIPIKYGVDENGNTIVQRFAFTNQHSHEVNEFANSASINSLKVLMPEGARVGLNENDGVVFNHYVNTEGSNFSHMGWHTDSARDIFYGKKVSPMLNIGLYLDDSGADQGGLRILPKTHKQNLFSLLFKKKYYMNRDADENEVLVEAKAGDLVIHDGRIWHRVAPSPFFGAKSRRRVMYVPMVVGKFKPKSEKSSTPLYLHLLPLVGKAKSKKLVPVLRQVEA</sequence>
<evidence type="ECO:0000313" key="2">
    <source>
        <dbReference type="EMBL" id="RAW02271.1"/>
    </source>
</evidence>